<gene>
    <name evidence="2" type="ORF">HG542_01360</name>
</gene>
<dbReference type="EMBL" id="JABBXF010000002">
    <property type="protein sequence ID" value="NVK76304.1"/>
    <property type="molecule type" value="Genomic_DNA"/>
</dbReference>
<keyword evidence="3" id="KW-1185">Reference proteome</keyword>
<evidence type="ECO:0000313" key="2">
    <source>
        <dbReference type="EMBL" id="NVK76304.1"/>
    </source>
</evidence>
<protein>
    <recommendedName>
        <fullName evidence="4">Secreted protein</fullName>
    </recommendedName>
</protein>
<dbReference type="RefSeq" id="WP_171078098.1">
    <property type="nucleotide sequence ID" value="NZ_BNBU01000007.1"/>
</dbReference>
<evidence type="ECO:0000256" key="1">
    <source>
        <dbReference type="SAM" id="SignalP"/>
    </source>
</evidence>
<proteinExistence type="predicted"/>
<reference evidence="2 3" key="1">
    <citation type="submission" date="2020-04" db="EMBL/GenBank/DDBJ databases">
        <title>Draft Genome Sequence of Streptomyces morookaense DSM 40503, an 8-azaguanine-producing strain.</title>
        <authorList>
            <person name="Qi J."/>
            <person name="Gao J.-M."/>
        </authorList>
    </citation>
    <scope>NUCLEOTIDE SEQUENCE [LARGE SCALE GENOMIC DNA]</scope>
    <source>
        <strain evidence="2 3">DSM 40503</strain>
    </source>
</reference>
<sequence>MKSLHSLAAVALTAAGTLTAVTPVAQAKDLPVYTCTSKLALHHQVDDHGRYYDTIGENCNVPNRTGGGENWASGVELLGNHLGNAEGDTTHPFKLRSAERTVVCDVPMRRNSLNQDVYGHTIRDGGRQLTNAHCRQVKGT</sequence>
<dbReference type="AlphaFoldDB" id="A0A7Y7E5J8"/>
<evidence type="ECO:0008006" key="4">
    <source>
        <dbReference type="Google" id="ProtNLM"/>
    </source>
</evidence>
<keyword evidence="1" id="KW-0732">Signal</keyword>
<comment type="caution">
    <text evidence="2">The sequence shown here is derived from an EMBL/GenBank/DDBJ whole genome shotgun (WGS) entry which is preliminary data.</text>
</comment>
<feature type="signal peptide" evidence="1">
    <location>
        <begin position="1"/>
        <end position="27"/>
    </location>
</feature>
<dbReference type="Proteomes" id="UP000587462">
    <property type="component" value="Unassembled WGS sequence"/>
</dbReference>
<feature type="chain" id="PRO_5030688027" description="Secreted protein" evidence="1">
    <location>
        <begin position="28"/>
        <end position="140"/>
    </location>
</feature>
<accession>A0A7Y7E5J8</accession>
<organism evidence="2 3">
    <name type="scientific">Streptomyces morookaense</name>
    <name type="common">Streptoverticillium morookaense</name>
    <dbReference type="NCBI Taxonomy" id="1970"/>
    <lineage>
        <taxon>Bacteria</taxon>
        <taxon>Bacillati</taxon>
        <taxon>Actinomycetota</taxon>
        <taxon>Actinomycetes</taxon>
        <taxon>Kitasatosporales</taxon>
        <taxon>Streptomycetaceae</taxon>
        <taxon>Streptomyces</taxon>
    </lineage>
</organism>
<evidence type="ECO:0000313" key="3">
    <source>
        <dbReference type="Proteomes" id="UP000587462"/>
    </source>
</evidence>
<name>A0A7Y7E5J8_STRMO</name>